<comment type="caution">
    <text evidence="2">The sequence shown here is derived from an EMBL/GenBank/DDBJ whole genome shotgun (WGS) entry which is preliminary data.</text>
</comment>
<keyword evidence="1" id="KW-0472">Membrane</keyword>
<dbReference type="EMBL" id="MNZM01000122">
    <property type="protein sequence ID" value="OIP82179.1"/>
    <property type="molecule type" value="Genomic_DNA"/>
</dbReference>
<sequence>MDSTQLLLTIILTVSTILAIIIGIQLIFVLKELRKALLNVNKVVSGLESVSVGIENEFSEVLGFVKGLRNIFKIIDNLNRKKNEK</sequence>
<protein>
    <submittedName>
        <fullName evidence="2">Uncharacterized protein</fullName>
    </submittedName>
</protein>
<gene>
    <name evidence="2" type="ORF">AUK04_05120</name>
</gene>
<evidence type="ECO:0000256" key="1">
    <source>
        <dbReference type="SAM" id="Phobius"/>
    </source>
</evidence>
<name>A0A1J5HCK9_9BACT</name>
<accession>A0A1J5HCK9</accession>
<keyword evidence="1" id="KW-1133">Transmembrane helix</keyword>
<dbReference type="AlphaFoldDB" id="A0A1J5HCK9"/>
<evidence type="ECO:0000313" key="3">
    <source>
        <dbReference type="Proteomes" id="UP000183758"/>
    </source>
</evidence>
<keyword evidence="1" id="KW-0812">Transmembrane</keyword>
<organism evidence="2 3">
    <name type="scientific">Candidatus Roizmanbacteria bacterium CG2_30_33_16</name>
    <dbReference type="NCBI Taxonomy" id="1805340"/>
    <lineage>
        <taxon>Bacteria</taxon>
        <taxon>Candidatus Roizmaniibacteriota</taxon>
    </lineage>
</organism>
<proteinExistence type="predicted"/>
<reference evidence="2 3" key="1">
    <citation type="journal article" date="2016" name="Environ. Microbiol.">
        <title>Genomic resolution of a cold subsurface aquifer community provides metabolic insights for novel microbes adapted to high CO concentrations.</title>
        <authorList>
            <person name="Probst A.J."/>
            <person name="Castelle C.J."/>
            <person name="Singh A."/>
            <person name="Brown C.T."/>
            <person name="Anantharaman K."/>
            <person name="Sharon I."/>
            <person name="Hug L.A."/>
            <person name="Burstein D."/>
            <person name="Emerson J.B."/>
            <person name="Thomas B.C."/>
            <person name="Banfield J.F."/>
        </authorList>
    </citation>
    <scope>NUCLEOTIDE SEQUENCE [LARGE SCALE GENOMIC DNA]</scope>
    <source>
        <strain evidence="2">CG2_30_33_16</strain>
    </source>
</reference>
<dbReference type="Proteomes" id="UP000183758">
    <property type="component" value="Unassembled WGS sequence"/>
</dbReference>
<evidence type="ECO:0000313" key="2">
    <source>
        <dbReference type="EMBL" id="OIP82179.1"/>
    </source>
</evidence>
<feature type="transmembrane region" description="Helical" evidence="1">
    <location>
        <begin position="6"/>
        <end position="30"/>
    </location>
</feature>